<reference evidence="1" key="1">
    <citation type="journal article" date="2021" name="Proc. Natl. Acad. Sci. U.S.A.">
        <title>A Catalog of Tens of Thousands of Viruses from Human Metagenomes Reveals Hidden Associations with Chronic Diseases.</title>
        <authorList>
            <person name="Tisza M.J."/>
            <person name="Buck C.B."/>
        </authorList>
    </citation>
    <scope>NUCLEOTIDE SEQUENCE</scope>
    <source>
        <strain evidence="1">CtNQV2</strain>
    </source>
</reference>
<sequence length="181" mass="22247">MLIYINHNTNIYDKIVNNMKKPNQITEMKLIVNNFIPFNNCKLMCFFGNIYIRKKTYDRWLKDEEKGRNEDDKNHEMTHVKQAIKCHNSWILYYLHYIWLYLKNLPIINGIKMPYKFIEFELEAYAHQYDNNYNIIHKDGTDEWKMFKKLTLKQKKQLYKQYKESNLTFTNFINEKIIPIL</sequence>
<accession>A0A8S5S013</accession>
<organism evidence="1">
    <name type="scientific">Myoviridae sp. ctNQV2</name>
    <dbReference type="NCBI Taxonomy" id="2827683"/>
    <lineage>
        <taxon>Viruses</taxon>
        <taxon>Duplodnaviria</taxon>
        <taxon>Heunggongvirae</taxon>
        <taxon>Uroviricota</taxon>
        <taxon>Caudoviricetes</taxon>
    </lineage>
</organism>
<dbReference type="EMBL" id="BK032510">
    <property type="protein sequence ID" value="DAF44087.1"/>
    <property type="molecule type" value="Genomic_DNA"/>
</dbReference>
<name>A0A8S5S013_9CAUD</name>
<protein>
    <submittedName>
        <fullName evidence="1">Uncharacterized protein</fullName>
    </submittedName>
</protein>
<evidence type="ECO:0000313" key="1">
    <source>
        <dbReference type="EMBL" id="DAF44087.1"/>
    </source>
</evidence>
<proteinExistence type="predicted"/>